<keyword evidence="1" id="KW-0812">Transmembrane</keyword>
<proteinExistence type="predicted"/>
<keyword evidence="1" id="KW-1133">Transmembrane helix</keyword>
<organism evidence="2 3">
    <name type="scientific">Actinomadura barringtoniae</name>
    <dbReference type="NCBI Taxonomy" id="1427535"/>
    <lineage>
        <taxon>Bacteria</taxon>
        <taxon>Bacillati</taxon>
        <taxon>Actinomycetota</taxon>
        <taxon>Actinomycetes</taxon>
        <taxon>Streptosporangiales</taxon>
        <taxon>Thermomonosporaceae</taxon>
        <taxon>Actinomadura</taxon>
    </lineage>
</organism>
<comment type="caution">
    <text evidence="2">The sequence shown here is derived from an EMBL/GenBank/DDBJ whole genome shotgun (WGS) entry which is preliminary data.</text>
</comment>
<protein>
    <submittedName>
        <fullName evidence="2">Uncharacterized protein</fullName>
    </submittedName>
</protein>
<dbReference type="EMBL" id="JAGEOJ010000008">
    <property type="protein sequence ID" value="MBO2449421.1"/>
    <property type="molecule type" value="Genomic_DNA"/>
</dbReference>
<sequence length="190" mass="19572">MQITRLVRGGFLAAVCTLLALAGHALGGACCLPPISAVLATGAVVGLLCVALASRMLSFWKILVVVGWAQVAFHVAFTMAAPGPAGAHHMSAAPVPSPGVRSGMGLSMLAGHAAAAVAAALLLAGAERALWWLLGAVFAIAFTRLVLRPVEIHRPPWAVIVADDAPPRLGVLLARAVRRRGPPMERLHAV</sequence>
<dbReference type="RefSeq" id="WP_208257315.1">
    <property type="nucleotide sequence ID" value="NZ_JAGEOJ010000008.1"/>
</dbReference>
<feature type="transmembrane region" description="Helical" evidence="1">
    <location>
        <begin position="130"/>
        <end position="147"/>
    </location>
</feature>
<feature type="transmembrane region" description="Helical" evidence="1">
    <location>
        <begin position="37"/>
        <end position="55"/>
    </location>
</feature>
<accession>A0A939T2C8</accession>
<keyword evidence="3" id="KW-1185">Reference proteome</keyword>
<name>A0A939T2C8_9ACTN</name>
<evidence type="ECO:0000313" key="2">
    <source>
        <dbReference type="EMBL" id="MBO2449421.1"/>
    </source>
</evidence>
<feature type="transmembrane region" description="Helical" evidence="1">
    <location>
        <begin position="103"/>
        <end position="123"/>
    </location>
</feature>
<dbReference type="PROSITE" id="PS51257">
    <property type="entry name" value="PROKAR_LIPOPROTEIN"/>
    <property type="match status" value="1"/>
</dbReference>
<feature type="transmembrane region" description="Helical" evidence="1">
    <location>
        <begin position="62"/>
        <end position="83"/>
    </location>
</feature>
<reference evidence="2" key="1">
    <citation type="submission" date="2021-03" db="EMBL/GenBank/DDBJ databases">
        <authorList>
            <person name="Kanchanasin P."/>
            <person name="Saeng-In P."/>
            <person name="Phongsopitanun W."/>
            <person name="Yuki M."/>
            <person name="Kudo T."/>
            <person name="Ohkuma M."/>
            <person name="Tanasupawat S."/>
        </authorList>
    </citation>
    <scope>NUCLEOTIDE SEQUENCE</scope>
    <source>
        <strain evidence="2">GKU 128</strain>
    </source>
</reference>
<evidence type="ECO:0000313" key="3">
    <source>
        <dbReference type="Proteomes" id="UP000669179"/>
    </source>
</evidence>
<keyword evidence="1" id="KW-0472">Membrane</keyword>
<dbReference type="AlphaFoldDB" id="A0A939T2C8"/>
<evidence type="ECO:0000256" key="1">
    <source>
        <dbReference type="SAM" id="Phobius"/>
    </source>
</evidence>
<dbReference type="Proteomes" id="UP000669179">
    <property type="component" value="Unassembled WGS sequence"/>
</dbReference>
<gene>
    <name evidence="2" type="ORF">J4573_20130</name>
</gene>